<dbReference type="GO" id="GO:0071949">
    <property type="term" value="F:FAD binding"/>
    <property type="evidence" value="ECO:0007669"/>
    <property type="project" value="InterPro"/>
</dbReference>
<comment type="caution">
    <text evidence="4">The sequence shown here is derived from an EMBL/GenBank/DDBJ whole genome shotgun (WGS) entry which is preliminary data.</text>
</comment>
<evidence type="ECO:0000313" key="4">
    <source>
        <dbReference type="EMBL" id="KRK38956.1"/>
    </source>
</evidence>
<dbReference type="InterPro" id="IPR036683">
    <property type="entry name" value="CO_DH_flav_C_dom_sf"/>
</dbReference>
<dbReference type="SUPFAM" id="SSF56176">
    <property type="entry name" value="FAD-binding/transporter-associated domain-like"/>
    <property type="match status" value="1"/>
</dbReference>
<accession>A0A0R1GX99</accession>
<dbReference type="PANTHER" id="PTHR42659">
    <property type="entry name" value="XANTHINE DEHYDROGENASE SUBUNIT C-RELATED"/>
    <property type="match status" value="1"/>
</dbReference>
<dbReference type="InterPro" id="IPR050031">
    <property type="entry name" value="XdhB_XDHase"/>
</dbReference>
<dbReference type="InterPro" id="IPR016167">
    <property type="entry name" value="FAD-bd_PCMH_sub1"/>
</dbReference>
<dbReference type="Pfam" id="PF03450">
    <property type="entry name" value="CO_deh_flav_C"/>
    <property type="match status" value="1"/>
</dbReference>
<dbReference type="Gene3D" id="3.30.390.50">
    <property type="entry name" value="CO dehydrogenase flavoprotein, C-terminal domain"/>
    <property type="match status" value="1"/>
</dbReference>
<name>A0A0R1GX99_9LACO</name>
<reference evidence="4 5" key="1">
    <citation type="journal article" date="2015" name="Genome Announc.">
        <title>Expanding the biotechnology potential of lactobacilli through comparative genomics of 213 strains and associated genera.</title>
        <authorList>
            <person name="Sun Z."/>
            <person name="Harris H.M."/>
            <person name="McCann A."/>
            <person name="Guo C."/>
            <person name="Argimon S."/>
            <person name="Zhang W."/>
            <person name="Yang X."/>
            <person name="Jeffery I.B."/>
            <person name="Cooney J.C."/>
            <person name="Kagawa T.F."/>
            <person name="Liu W."/>
            <person name="Song Y."/>
            <person name="Salvetti E."/>
            <person name="Wrobel A."/>
            <person name="Rasinkangas P."/>
            <person name="Parkhill J."/>
            <person name="Rea M.C."/>
            <person name="O'Sullivan O."/>
            <person name="Ritari J."/>
            <person name="Douillard F.P."/>
            <person name="Paul Ross R."/>
            <person name="Yang R."/>
            <person name="Briner A.E."/>
            <person name="Felis G.E."/>
            <person name="de Vos W.M."/>
            <person name="Barrangou R."/>
            <person name="Klaenhammer T.R."/>
            <person name="Caufield P.W."/>
            <person name="Cui Y."/>
            <person name="Zhang H."/>
            <person name="O'Toole P.W."/>
        </authorList>
    </citation>
    <scope>NUCLEOTIDE SEQUENCE [LARGE SCALE GENOMIC DNA]</scope>
    <source>
        <strain evidence="4 5">DSM 20003</strain>
    </source>
</reference>
<dbReference type="InterPro" id="IPR002346">
    <property type="entry name" value="Mopterin_DH_FAD-bd"/>
</dbReference>
<dbReference type="Gene3D" id="3.30.465.10">
    <property type="match status" value="1"/>
</dbReference>
<keyword evidence="2" id="KW-0560">Oxidoreductase</keyword>
<dbReference type="SUPFAM" id="SSF55447">
    <property type="entry name" value="CO dehydrogenase flavoprotein C-terminal domain-like"/>
    <property type="match status" value="1"/>
</dbReference>
<dbReference type="GO" id="GO:0004854">
    <property type="term" value="F:xanthine dehydrogenase activity"/>
    <property type="evidence" value="ECO:0007669"/>
    <property type="project" value="InterPro"/>
</dbReference>
<dbReference type="PROSITE" id="PS51387">
    <property type="entry name" value="FAD_PCMH"/>
    <property type="match status" value="1"/>
</dbReference>
<dbReference type="RefSeq" id="WP_057904329.1">
    <property type="nucleotide sequence ID" value="NZ_AZDA01000046.1"/>
</dbReference>
<dbReference type="PANTHER" id="PTHR42659:SF9">
    <property type="entry name" value="XANTHINE DEHYDROGENASE FAD-BINDING SUBUNIT XDHB-RELATED"/>
    <property type="match status" value="1"/>
</dbReference>
<dbReference type="NCBIfam" id="NF043083">
    <property type="entry name" value="XdhB_XDHase"/>
    <property type="match status" value="1"/>
</dbReference>
<dbReference type="GO" id="GO:0002197">
    <property type="term" value="C:xanthine dehydrogenase complex"/>
    <property type="evidence" value="ECO:0007669"/>
    <property type="project" value="InterPro"/>
</dbReference>
<dbReference type="NCBIfam" id="NF007427">
    <property type="entry name" value="PRK09971.1"/>
    <property type="match status" value="1"/>
</dbReference>
<dbReference type="InterPro" id="IPR016169">
    <property type="entry name" value="FAD-bd_PCMH_sub2"/>
</dbReference>
<proteinExistence type="predicted"/>
<gene>
    <name evidence="4" type="ORF">FC07_GL002672</name>
</gene>
<evidence type="ECO:0000256" key="1">
    <source>
        <dbReference type="ARBA" id="ARBA00022630"/>
    </source>
</evidence>
<sequence>MYDMTGYHEAHSLTDVFKLMQADPTARLVAGGTDVLVKIRAAAPHYADTTLIGISRITALKGCTLEADGTFNIGALMTFDQIEHDSLIQTHLGLLSQAVSLVGGPQTRRMGTVGGNICNAGPAADSAPSLFTYNAQIEIQSESNVRQVPIAQFYVGPGRTILKPGEIVTKIKIAPEDYRGFVGHYTKFARRKALDIANLSCAALIKVSAEQRIEALRICFGAAGPVPLRMPQAEAYARHQPLNRAVLNTIGEYCLKDTQTISDWRNSKVFRDHLVTILPGRDISMALRGDEDEAIG</sequence>
<dbReference type="AlphaFoldDB" id="A0A0R1GX99"/>
<dbReference type="Gene3D" id="3.30.43.10">
    <property type="entry name" value="Uridine Diphospho-n-acetylenolpyruvylglucosamine Reductase, domain 2"/>
    <property type="match status" value="1"/>
</dbReference>
<dbReference type="STRING" id="1423726.FC07_GL002672"/>
<dbReference type="InterPro" id="IPR036318">
    <property type="entry name" value="FAD-bd_PCMH-like_sf"/>
</dbReference>
<keyword evidence="1" id="KW-0285">Flavoprotein</keyword>
<evidence type="ECO:0000259" key="3">
    <source>
        <dbReference type="PROSITE" id="PS51387"/>
    </source>
</evidence>
<protein>
    <submittedName>
        <fullName evidence="4">Xanthine dehydrogenase subunit XdhB</fullName>
    </submittedName>
</protein>
<feature type="domain" description="FAD-binding PCMH-type" evidence="3">
    <location>
        <begin position="1"/>
        <end position="178"/>
    </location>
</feature>
<dbReference type="OrthoDB" id="9774454at2"/>
<dbReference type="Proteomes" id="UP000051461">
    <property type="component" value="Unassembled WGS sequence"/>
</dbReference>
<dbReference type="PATRIC" id="fig|1423726.3.peg.2781"/>
<dbReference type="InterPro" id="IPR051312">
    <property type="entry name" value="Diverse_Substr_Oxidored"/>
</dbReference>
<dbReference type="InterPro" id="IPR016166">
    <property type="entry name" value="FAD-bd_PCMH"/>
</dbReference>
<dbReference type="SMART" id="SM01092">
    <property type="entry name" value="CO_deh_flav_C"/>
    <property type="match status" value="1"/>
</dbReference>
<dbReference type="EMBL" id="AZDA01000046">
    <property type="protein sequence ID" value="KRK38956.1"/>
    <property type="molecule type" value="Genomic_DNA"/>
</dbReference>
<evidence type="ECO:0000313" key="5">
    <source>
        <dbReference type="Proteomes" id="UP000051461"/>
    </source>
</evidence>
<evidence type="ECO:0000256" key="2">
    <source>
        <dbReference type="ARBA" id="ARBA00023002"/>
    </source>
</evidence>
<dbReference type="InterPro" id="IPR005107">
    <property type="entry name" value="CO_DH_flav_C"/>
</dbReference>
<keyword evidence="5" id="KW-1185">Reference proteome</keyword>
<organism evidence="4 5">
    <name type="scientific">Loigolactobacillus bifermentans DSM 20003</name>
    <dbReference type="NCBI Taxonomy" id="1423726"/>
    <lineage>
        <taxon>Bacteria</taxon>
        <taxon>Bacillati</taxon>
        <taxon>Bacillota</taxon>
        <taxon>Bacilli</taxon>
        <taxon>Lactobacillales</taxon>
        <taxon>Lactobacillaceae</taxon>
        <taxon>Loigolactobacillus</taxon>
    </lineage>
</organism>
<dbReference type="Pfam" id="PF00941">
    <property type="entry name" value="FAD_binding_5"/>
    <property type="match status" value="1"/>
</dbReference>